<protein>
    <recommendedName>
        <fullName evidence="4">Phage tail tape measure protein, lambda family</fullName>
    </recommendedName>
</protein>
<dbReference type="RefSeq" id="WP_078753492.1">
    <property type="nucleotide sequence ID" value="NZ_FUXU01000049.1"/>
</dbReference>
<keyword evidence="3" id="KW-1185">Reference proteome</keyword>
<feature type="coiled-coil region" evidence="1">
    <location>
        <begin position="22"/>
        <end position="60"/>
    </location>
</feature>
<organism evidence="2 3">
    <name type="scientific">Enterovibrio nigricans DSM 22720</name>
    <dbReference type="NCBI Taxonomy" id="1121868"/>
    <lineage>
        <taxon>Bacteria</taxon>
        <taxon>Pseudomonadati</taxon>
        <taxon>Pseudomonadota</taxon>
        <taxon>Gammaproteobacteria</taxon>
        <taxon>Vibrionales</taxon>
        <taxon>Vibrionaceae</taxon>
        <taxon>Enterovibrio</taxon>
    </lineage>
</organism>
<sequence>MATAILDYLVDYQDVRKADDELRKLQKTTKNVVKDNKKLEKSYEENVKDLKKMREEMRKVAKASKEISSISVSLSGGVGGGGGGDGSKTINNITNATNDMTASFDKLAKTIGGMNGGMLDLASSMLLLRNNSTEMLQANRILEVQHNSLERKYRSGKLSLEEYNKAVKNLNGHYDNAVKKIKPVNSLLVSKKFALVAVAAAAVSAGTAVSSLILENTRLAASVDMSYESLQRWQNTALRVGVTNEQFADQVRDWNLKVAEAATGGGELVSIFEEYEKELKNVNQEQLYGVEGMESITKALLDNGVSAEQTRSVLDRMASDLDKMLPILDGTTKGVNDFNYALTEVDQANIAKMASSFDYMKDNVVDVAGSVVADFAPAIWQVFDAFSSVVHTIGQVNDEYAITARLGGVVGITFGTALDVVSGLAKGIEYALLAAQRMFYGIGIAALDLMDIEFISDMLGVTAVGDAKSGLQVKLEGVVTQMKEVEKQGDILAKRIVTNFSGNLDQILSGETRDSSDFNIERPEASKSKVKTKDKVDPNDSKSYLAALSLEIEKTDALAAARQRLEWISGGVAVAQDALATSYSEGAAGELEQVNEALAVFENKHKMMIEFNEEYQDLVLAQGELEKKVADEVAEHKYNTMIGNLAMLSSVLDQDSNAYKAIATTQAIADTFAGANSALNPAKGSPDAMLSSTQRMINAGVIVTTGIANVSNIMAAKDGASMVGVPHYNSGTSFVDGSGTSKSDDVPAMLSRGESVLTASASQALGRGNIDAMNAGHGMSMGGGSQQINAGITINGNVDQNTLNELNSMQEKQVKMIARTMADKAIKQQKKPGGLLR</sequence>
<name>A0A1T4V5L2_9GAMM</name>
<reference evidence="3" key="1">
    <citation type="submission" date="2017-02" db="EMBL/GenBank/DDBJ databases">
        <authorList>
            <person name="Varghese N."/>
            <person name="Submissions S."/>
        </authorList>
    </citation>
    <scope>NUCLEOTIDE SEQUENCE [LARGE SCALE GENOMIC DNA]</scope>
    <source>
        <strain evidence="3">DSM 22720</strain>
    </source>
</reference>
<proteinExistence type="predicted"/>
<evidence type="ECO:0000313" key="2">
    <source>
        <dbReference type="EMBL" id="SKA60270.1"/>
    </source>
</evidence>
<dbReference type="AlphaFoldDB" id="A0A1T4V5L2"/>
<evidence type="ECO:0000313" key="3">
    <source>
        <dbReference type="Proteomes" id="UP000190162"/>
    </source>
</evidence>
<dbReference type="EMBL" id="FUXU01000049">
    <property type="protein sequence ID" value="SKA60270.1"/>
    <property type="molecule type" value="Genomic_DNA"/>
</dbReference>
<dbReference type="Proteomes" id="UP000190162">
    <property type="component" value="Unassembled WGS sequence"/>
</dbReference>
<gene>
    <name evidence="2" type="ORF">SAMN02745132_03264</name>
</gene>
<keyword evidence="1" id="KW-0175">Coiled coil</keyword>
<evidence type="ECO:0008006" key="4">
    <source>
        <dbReference type="Google" id="ProtNLM"/>
    </source>
</evidence>
<evidence type="ECO:0000256" key="1">
    <source>
        <dbReference type="SAM" id="Coils"/>
    </source>
</evidence>
<accession>A0A1T4V5L2</accession>
<dbReference type="Gene3D" id="1.10.287.950">
    <property type="entry name" value="Methyl-accepting chemotaxis protein"/>
    <property type="match status" value="1"/>
</dbReference>